<dbReference type="Proteomes" id="UP000287166">
    <property type="component" value="Unassembled WGS sequence"/>
</dbReference>
<dbReference type="EMBL" id="BFAD01000010">
    <property type="protein sequence ID" value="GBE87318.1"/>
    <property type="molecule type" value="Genomic_DNA"/>
</dbReference>
<reference evidence="1 2" key="1">
    <citation type="journal article" date="2018" name="Sci. Rep.">
        <title>Genome sequence of the cauliflower mushroom Sparassis crispa (Hanabiratake) and its association with beneficial usage.</title>
        <authorList>
            <person name="Kiyama R."/>
            <person name="Furutani Y."/>
            <person name="Kawaguchi K."/>
            <person name="Nakanishi T."/>
        </authorList>
    </citation>
    <scope>NUCLEOTIDE SEQUENCE [LARGE SCALE GENOMIC DNA]</scope>
</reference>
<dbReference type="AlphaFoldDB" id="A0A401GYS5"/>
<accession>A0A401GYS5</accession>
<gene>
    <name evidence="1" type="ORF">SCP_1005660</name>
</gene>
<name>A0A401GYS5_9APHY</name>
<evidence type="ECO:0000313" key="1">
    <source>
        <dbReference type="EMBL" id="GBE87318.1"/>
    </source>
</evidence>
<organism evidence="1 2">
    <name type="scientific">Sparassis crispa</name>
    <dbReference type="NCBI Taxonomy" id="139825"/>
    <lineage>
        <taxon>Eukaryota</taxon>
        <taxon>Fungi</taxon>
        <taxon>Dikarya</taxon>
        <taxon>Basidiomycota</taxon>
        <taxon>Agaricomycotina</taxon>
        <taxon>Agaricomycetes</taxon>
        <taxon>Polyporales</taxon>
        <taxon>Sparassidaceae</taxon>
        <taxon>Sparassis</taxon>
    </lineage>
</organism>
<protein>
    <submittedName>
        <fullName evidence="1">Uncharacterized protein</fullName>
    </submittedName>
</protein>
<dbReference type="InParanoid" id="A0A401GYS5"/>
<proteinExistence type="predicted"/>
<evidence type="ECO:0000313" key="2">
    <source>
        <dbReference type="Proteomes" id="UP000287166"/>
    </source>
</evidence>
<sequence length="73" mass="8310">MVASGSCTLTTYNRLYAFKNKFCLRDNRDTCDGGYQLGVGVDWSERASWAMWSGLTGCTRVTPNRYSIWNEID</sequence>
<dbReference type="RefSeq" id="XP_027618231.1">
    <property type="nucleotide sequence ID" value="XM_027762430.1"/>
</dbReference>
<comment type="caution">
    <text evidence="1">The sequence shown here is derived from an EMBL/GenBank/DDBJ whole genome shotgun (WGS) entry which is preliminary data.</text>
</comment>
<dbReference type="GeneID" id="38784235"/>
<keyword evidence="2" id="KW-1185">Reference proteome</keyword>